<evidence type="ECO:0000256" key="1">
    <source>
        <dbReference type="SAM" id="Coils"/>
    </source>
</evidence>
<feature type="compositionally biased region" description="Acidic residues" evidence="2">
    <location>
        <begin position="1"/>
        <end position="15"/>
    </location>
</feature>
<dbReference type="EMBL" id="JAAAIN010001892">
    <property type="protein sequence ID" value="KAG0299415.1"/>
    <property type="molecule type" value="Genomic_DNA"/>
</dbReference>
<feature type="non-terminal residue" evidence="3">
    <location>
        <position position="1"/>
    </location>
</feature>
<feature type="coiled-coil region" evidence="1">
    <location>
        <begin position="284"/>
        <end position="342"/>
    </location>
</feature>
<accession>A0A9P6UHH7</accession>
<evidence type="ECO:0000313" key="3">
    <source>
        <dbReference type="EMBL" id="KAG0299415.1"/>
    </source>
</evidence>
<dbReference type="AlphaFoldDB" id="A0A9P6UHH7"/>
<dbReference type="OrthoDB" id="2440352at2759"/>
<proteinExistence type="predicted"/>
<keyword evidence="4" id="KW-1185">Reference proteome</keyword>
<dbReference type="Proteomes" id="UP000823405">
    <property type="component" value="Unassembled WGS sequence"/>
</dbReference>
<gene>
    <name evidence="3" type="ORF">BGZ97_003715</name>
</gene>
<reference evidence="3" key="1">
    <citation type="journal article" date="2020" name="Fungal Divers.">
        <title>Resolving the Mortierellaceae phylogeny through synthesis of multi-gene phylogenetics and phylogenomics.</title>
        <authorList>
            <person name="Vandepol N."/>
            <person name="Liber J."/>
            <person name="Desiro A."/>
            <person name="Na H."/>
            <person name="Kennedy M."/>
            <person name="Barry K."/>
            <person name="Grigoriev I.V."/>
            <person name="Miller A.N."/>
            <person name="O'Donnell K."/>
            <person name="Stajich J.E."/>
            <person name="Bonito G."/>
        </authorList>
    </citation>
    <scope>NUCLEOTIDE SEQUENCE</scope>
    <source>
        <strain evidence="3">NVP60</strain>
    </source>
</reference>
<keyword evidence="1" id="KW-0175">Coiled coil</keyword>
<evidence type="ECO:0000256" key="2">
    <source>
        <dbReference type="SAM" id="MobiDB-lite"/>
    </source>
</evidence>
<comment type="caution">
    <text evidence="3">The sequence shown here is derived from an EMBL/GenBank/DDBJ whole genome shotgun (WGS) entry which is preliminary data.</text>
</comment>
<name>A0A9P6UHH7_9FUNG</name>
<evidence type="ECO:0000313" key="4">
    <source>
        <dbReference type="Proteomes" id="UP000823405"/>
    </source>
</evidence>
<protein>
    <submittedName>
        <fullName evidence="3">Uncharacterized protein</fullName>
    </submittedName>
</protein>
<organism evidence="3 4">
    <name type="scientific">Linnemannia gamsii</name>
    <dbReference type="NCBI Taxonomy" id="64522"/>
    <lineage>
        <taxon>Eukaryota</taxon>
        <taxon>Fungi</taxon>
        <taxon>Fungi incertae sedis</taxon>
        <taxon>Mucoromycota</taxon>
        <taxon>Mortierellomycotina</taxon>
        <taxon>Mortierellomycetes</taxon>
        <taxon>Mortierellales</taxon>
        <taxon>Mortierellaceae</taxon>
        <taxon>Linnemannia</taxon>
    </lineage>
</organism>
<sequence>NDDKGDDETEDEELNGEVVADQPIGEGVPAQAQRRARFGTFVGFKDPDLEYVLLQALDTVRPFDAEHGKKASAWEKVVEYLKKYDDKEDRAGRPRVFSIVNARVCRNNWKALSDEYAKHLAKMRQTTGANSTLTQRLQLMGAVYDFEQSYKKEADARKEQGKRKRARIESNRVEGLAMLDRSRQGYRKVPSMAGIPRTPLAVSVPPQQPGESSQSMMPPFSQELQSPRLFSGSGSEATLSAISSISAIRTPRTPRLKKRVMADFANEGIKKATDALLLQGEIQKKQLELLLQNQAERRASEEQRLQREESLRQEQFKREETLRQEQLKREEALRREQTEREKALRTAWKDERREDWEMMQEMLKLQSNTMQEFVKRQTETTERLILSYLQLWGHLSRLRRRTDL</sequence>
<feature type="region of interest" description="Disordered" evidence="2">
    <location>
        <begin position="1"/>
        <end position="30"/>
    </location>
</feature>